<name>A0AAJ7TU53_PETMA</name>
<dbReference type="SUPFAM" id="SSF48726">
    <property type="entry name" value="Immunoglobulin"/>
    <property type="match status" value="1"/>
</dbReference>
<feature type="region of interest" description="Disordered" evidence="9">
    <location>
        <begin position="342"/>
        <end position="370"/>
    </location>
</feature>
<evidence type="ECO:0000256" key="6">
    <source>
        <dbReference type="PIRSR" id="PIRSR621190-1"/>
    </source>
</evidence>
<organism evidence="13 14">
    <name type="scientific">Petromyzon marinus</name>
    <name type="common">Sea lamprey</name>
    <dbReference type="NCBI Taxonomy" id="7757"/>
    <lineage>
        <taxon>Eukaryota</taxon>
        <taxon>Metazoa</taxon>
        <taxon>Chordata</taxon>
        <taxon>Craniata</taxon>
        <taxon>Vertebrata</taxon>
        <taxon>Cyclostomata</taxon>
        <taxon>Hyperoartia</taxon>
        <taxon>Petromyzontiformes</taxon>
        <taxon>Petromyzontidae</taxon>
        <taxon>Petromyzon</taxon>
    </lineage>
</organism>
<dbReference type="AlphaFoldDB" id="A0AAJ7TU53"/>
<feature type="binding site" evidence="7">
    <location>
        <position position="100"/>
    </location>
    <ligand>
        <name>Zn(2+)</name>
        <dbReference type="ChEBI" id="CHEBI:29105"/>
        <label>1</label>
    </ligand>
</feature>
<comment type="cofactor">
    <cofactor evidence="7">
        <name>Zn(2+)</name>
        <dbReference type="ChEBI" id="CHEBI:29105"/>
    </cofactor>
    <text evidence="7">Binds 2 Zn(2+) ions per subunit.</text>
</comment>
<feature type="domain" description="ShKT" evidence="12">
    <location>
        <begin position="208"/>
        <end position="242"/>
    </location>
</feature>
<dbReference type="GO" id="GO:0004222">
    <property type="term" value="F:metalloendopeptidase activity"/>
    <property type="evidence" value="ECO:0007669"/>
    <property type="project" value="InterPro"/>
</dbReference>
<feature type="chain" id="PRO_5042516120" evidence="10">
    <location>
        <begin position="26"/>
        <end position="370"/>
    </location>
</feature>
<feature type="binding site" evidence="7">
    <location>
        <position position="164"/>
    </location>
    <ligand>
        <name>Zn(2+)</name>
        <dbReference type="ChEBI" id="CHEBI:29105"/>
        <label>2</label>
        <note>catalytic</note>
    </ligand>
</feature>
<dbReference type="SMART" id="SM00235">
    <property type="entry name" value="ZnMc"/>
    <property type="match status" value="1"/>
</dbReference>
<evidence type="ECO:0000256" key="9">
    <source>
        <dbReference type="SAM" id="MobiDB-lite"/>
    </source>
</evidence>
<keyword evidence="14" id="KW-0482">Metalloprotease</keyword>
<keyword evidence="10" id="KW-0732">Signal</keyword>
<evidence type="ECO:0000313" key="14">
    <source>
        <dbReference type="RefSeq" id="XP_032824173.1"/>
    </source>
</evidence>
<evidence type="ECO:0000256" key="5">
    <source>
        <dbReference type="ARBA" id="ARBA00022833"/>
    </source>
</evidence>
<reference evidence="14" key="1">
    <citation type="submission" date="2025-08" db="UniProtKB">
        <authorList>
            <consortium name="RefSeq"/>
        </authorList>
    </citation>
    <scope>IDENTIFICATION</scope>
    <source>
        <tissue evidence="14">Sperm</tissue>
    </source>
</reference>
<dbReference type="GO" id="GO:0030574">
    <property type="term" value="P:collagen catabolic process"/>
    <property type="evidence" value="ECO:0007669"/>
    <property type="project" value="TreeGrafter"/>
</dbReference>
<feature type="binding site" evidence="7">
    <location>
        <position position="168"/>
    </location>
    <ligand>
        <name>Zn(2+)</name>
        <dbReference type="ChEBI" id="CHEBI:29105"/>
        <label>2</label>
        <note>catalytic</note>
    </ligand>
</feature>
<keyword evidence="4" id="KW-0378">Hydrolase</keyword>
<feature type="binding site" evidence="7">
    <location>
        <position position="115"/>
    </location>
    <ligand>
        <name>Ca(2+)</name>
        <dbReference type="ChEBI" id="CHEBI:29108"/>
        <label>3</label>
    </ligand>
</feature>
<keyword evidence="3 7" id="KW-0479">Metal-binding</keyword>
<feature type="binding site" evidence="7">
    <location>
        <position position="182"/>
    </location>
    <ligand>
        <name>Zn(2+)</name>
        <dbReference type="ChEBI" id="CHEBI:29105"/>
        <label>2</label>
        <note>catalytic</note>
    </ligand>
</feature>
<dbReference type="KEGG" id="pmrn:116950489"/>
<feature type="binding site" evidence="7">
    <location>
        <position position="131"/>
    </location>
    <ligand>
        <name>Ca(2+)</name>
        <dbReference type="ChEBI" id="CHEBI:29108"/>
        <label>2</label>
    </ligand>
</feature>
<feature type="binding site" evidence="7">
    <location>
        <position position="133"/>
    </location>
    <ligand>
        <name>Zn(2+)</name>
        <dbReference type="ChEBI" id="CHEBI:29105"/>
        <label>1</label>
    </ligand>
</feature>
<dbReference type="InterPro" id="IPR033739">
    <property type="entry name" value="M10A_MMP"/>
</dbReference>
<dbReference type="GO" id="GO:0008270">
    <property type="term" value="F:zinc ion binding"/>
    <property type="evidence" value="ECO:0007669"/>
    <property type="project" value="InterPro"/>
</dbReference>
<dbReference type="Gene3D" id="2.60.40.10">
    <property type="entry name" value="Immunoglobulins"/>
    <property type="match status" value="1"/>
</dbReference>
<feature type="active site" evidence="6">
    <location>
        <position position="165"/>
    </location>
</feature>
<dbReference type="RefSeq" id="XP_032824173.1">
    <property type="nucleotide sequence ID" value="XM_032968282.1"/>
</dbReference>
<evidence type="ECO:0000313" key="13">
    <source>
        <dbReference type="Proteomes" id="UP001318040"/>
    </source>
</evidence>
<evidence type="ECO:0000256" key="8">
    <source>
        <dbReference type="PROSITE-ProRule" id="PRU01005"/>
    </source>
</evidence>
<evidence type="ECO:0000259" key="12">
    <source>
        <dbReference type="PROSITE" id="PS51670"/>
    </source>
</evidence>
<dbReference type="InterPro" id="IPR036179">
    <property type="entry name" value="Ig-like_dom_sf"/>
</dbReference>
<dbReference type="GO" id="GO:0005615">
    <property type="term" value="C:extracellular space"/>
    <property type="evidence" value="ECO:0007669"/>
    <property type="project" value="TreeGrafter"/>
</dbReference>
<dbReference type="InterPro" id="IPR013783">
    <property type="entry name" value="Ig-like_fold"/>
</dbReference>
<comment type="similarity">
    <text evidence="1">Belongs to the peptidase M10A family.</text>
</comment>
<dbReference type="Proteomes" id="UP001318040">
    <property type="component" value="Chromosome 39"/>
</dbReference>
<dbReference type="CDD" id="cd04278">
    <property type="entry name" value="ZnMc_MMP"/>
    <property type="match status" value="1"/>
</dbReference>
<evidence type="ECO:0000256" key="10">
    <source>
        <dbReference type="SAM" id="SignalP"/>
    </source>
</evidence>
<dbReference type="GO" id="GO:0030198">
    <property type="term" value="P:extracellular matrix organization"/>
    <property type="evidence" value="ECO:0007669"/>
    <property type="project" value="TreeGrafter"/>
</dbReference>
<feature type="binding site" evidence="7">
    <location>
        <position position="174"/>
    </location>
    <ligand>
        <name>Zn(2+)</name>
        <dbReference type="ChEBI" id="CHEBI:29105"/>
        <label>2</label>
        <note>catalytic</note>
    </ligand>
</feature>
<evidence type="ECO:0000256" key="2">
    <source>
        <dbReference type="ARBA" id="ARBA00022670"/>
    </source>
</evidence>
<keyword evidence="8" id="KW-1015">Disulfide bond</keyword>
<dbReference type="InterPro" id="IPR003582">
    <property type="entry name" value="ShKT_dom"/>
</dbReference>
<feature type="binding site" evidence="7">
    <location>
        <position position="123"/>
    </location>
    <ligand>
        <name>Zn(2+)</name>
        <dbReference type="ChEBI" id="CHEBI:29105"/>
        <label>1</label>
    </ligand>
</feature>
<dbReference type="SMART" id="SM00254">
    <property type="entry name" value="ShKT"/>
    <property type="match status" value="1"/>
</dbReference>
<evidence type="ECO:0000256" key="4">
    <source>
        <dbReference type="ARBA" id="ARBA00022801"/>
    </source>
</evidence>
<dbReference type="PRINTS" id="PR00138">
    <property type="entry name" value="MATRIXIN"/>
</dbReference>
<dbReference type="Pfam" id="PF00413">
    <property type="entry name" value="Peptidase_M10"/>
    <property type="match status" value="1"/>
</dbReference>
<dbReference type="GO" id="GO:0031012">
    <property type="term" value="C:extracellular matrix"/>
    <property type="evidence" value="ECO:0007669"/>
    <property type="project" value="InterPro"/>
</dbReference>
<feature type="disulfide bond" evidence="8">
    <location>
        <begin position="208"/>
        <end position="242"/>
    </location>
</feature>
<dbReference type="InterPro" id="IPR006026">
    <property type="entry name" value="Peptidase_Metallo"/>
</dbReference>
<evidence type="ECO:0000256" key="1">
    <source>
        <dbReference type="ARBA" id="ARBA00010370"/>
    </source>
</evidence>
<feature type="binding site" evidence="7">
    <location>
        <position position="116"/>
    </location>
    <ligand>
        <name>Ca(2+)</name>
        <dbReference type="ChEBI" id="CHEBI:29108"/>
        <label>3</label>
    </ligand>
</feature>
<feature type="signal peptide" evidence="10">
    <location>
        <begin position="1"/>
        <end position="25"/>
    </location>
</feature>
<keyword evidence="2" id="KW-0645">Protease</keyword>
<keyword evidence="5 7" id="KW-0862">Zinc</keyword>
<evidence type="ECO:0000259" key="11">
    <source>
        <dbReference type="PROSITE" id="PS50835"/>
    </source>
</evidence>
<dbReference type="PANTHER" id="PTHR10201">
    <property type="entry name" value="MATRIX METALLOPROTEINASE"/>
    <property type="match status" value="1"/>
</dbReference>
<evidence type="ECO:0000256" key="7">
    <source>
        <dbReference type="PIRSR" id="PIRSR621190-2"/>
    </source>
</evidence>
<comment type="caution">
    <text evidence="8">Lacks conserved residue(s) required for the propagation of feature annotation.</text>
</comment>
<dbReference type="PROSITE" id="PS50835">
    <property type="entry name" value="IG_LIKE"/>
    <property type="match status" value="1"/>
</dbReference>
<dbReference type="CTD" id="8510"/>
<comment type="cofactor">
    <cofactor evidence="7">
        <name>Ca(2+)</name>
        <dbReference type="ChEBI" id="CHEBI:29108"/>
    </cofactor>
    <text evidence="7">Can bind about 5 Ca(2+) ions per subunit.</text>
</comment>
<dbReference type="InterPro" id="IPR024079">
    <property type="entry name" value="MetalloPept_cat_dom_sf"/>
</dbReference>
<dbReference type="SUPFAM" id="SSF55486">
    <property type="entry name" value="Metalloproteases ('zincins'), catalytic domain"/>
    <property type="match status" value="1"/>
</dbReference>
<dbReference type="GO" id="GO:0006508">
    <property type="term" value="P:proteolysis"/>
    <property type="evidence" value="ECO:0007669"/>
    <property type="project" value="UniProtKB-KW"/>
</dbReference>
<dbReference type="InterPro" id="IPR007110">
    <property type="entry name" value="Ig-like_dom"/>
</dbReference>
<dbReference type="GeneID" id="116950489"/>
<feature type="binding site" evidence="7">
    <location>
        <position position="136"/>
    </location>
    <ligand>
        <name>Ca(2+)</name>
        <dbReference type="ChEBI" id="CHEBI:29108"/>
        <label>1</label>
    </ligand>
</feature>
<feature type="binding site" evidence="7">
    <location>
        <position position="135"/>
    </location>
    <ligand>
        <name>Ca(2+)</name>
        <dbReference type="ChEBI" id="CHEBI:29108"/>
        <label>3</label>
    </ligand>
</feature>
<dbReference type="PANTHER" id="PTHR10201:SF120">
    <property type="entry name" value="MATRIX METALLOPEPTIDASE 23A, LIKE"/>
    <property type="match status" value="1"/>
</dbReference>
<dbReference type="PROSITE" id="PS51670">
    <property type="entry name" value="SHKT"/>
    <property type="match status" value="1"/>
</dbReference>
<dbReference type="Gene3D" id="3.40.390.10">
    <property type="entry name" value="Collagenase (Catalytic Domain)"/>
    <property type="match status" value="1"/>
</dbReference>
<evidence type="ECO:0000256" key="3">
    <source>
        <dbReference type="ARBA" id="ARBA00022723"/>
    </source>
</evidence>
<feature type="binding site" evidence="7">
    <location>
        <position position="90"/>
    </location>
    <ligand>
        <name>Ca(2+)</name>
        <dbReference type="ChEBI" id="CHEBI:29108"/>
        <label>2</label>
    </ligand>
</feature>
<keyword evidence="7" id="KW-0106">Calcium</keyword>
<feature type="domain" description="Ig-like" evidence="11">
    <location>
        <begin position="248"/>
        <end position="339"/>
    </location>
</feature>
<dbReference type="InterPro" id="IPR021190">
    <property type="entry name" value="Pept_M10A"/>
</dbReference>
<keyword evidence="13" id="KW-1185">Reference proteome</keyword>
<dbReference type="InterPro" id="IPR001818">
    <property type="entry name" value="Pept_M10_metallopeptidase"/>
</dbReference>
<gene>
    <name evidence="14" type="primary">MMP23B</name>
</gene>
<protein>
    <submittedName>
        <fullName evidence="14">Matrix metalloproteinase-23</fullName>
    </submittedName>
</protein>
<dbReference type="Pfam" id="PF13895">
    <property type="entry name" value="Ig_2"/>
    <property type="match status" value="1"/>
</dbReference>
<accession>A0AAJ7TU53</accession>
<feature type="binding site" evidence="7">
    <location>
        <position position="138"/>
    </location>
    <ligand>
        <name>Ca(2+)</name>
        <dbReference type="ChEBI" id="CHEBI:29108"/>
        <label>3</label>
    </ligand>
</feature>
<feature type="binding site" evidence="7">
    <location>
        <position position="138"/>
    </location>
    <ligand>
        <name>Ca(2+)</name>
        <dbReference type="ChEBI" id="CHEBI:29108"/>
        <label>1</label>
    </ligand>
</feature>
<sequence>MGLPHVALLPLPLLLLTAPGLLVLGGRAPRYALNPLGKKWERDNLTYRIDRFPSSLGREETRVAIARAFSMWGHVSPLSFNEVPPTSPADFRIGFYTRVHEGCAHAPALLHPCFDGRDGELAHAFLPPRGDVHLDDDESWVLGTTRFSWSRGVWMNDLVQVAAHEIGHALGLMHSRRAHALMHANATATRTRSLARDDVWGIQRLYGCRDKSGTCDRWVRRGLCSSRPRLSMSRCASSCDLCYGHAPPSATPRPRTPPKAKVVSRGRIVTFHCGRRRSLPGVTVSWYKDGEWLEASVPGRLTMSGRELRLVANEVNEGEYTCTLARGGSELRANAWRIVLKDPHGDPQGEEGGEIPTTQVSGLRPSGRTP</sequence>
<dbReference type="CDD" id="cd00096">
    <property type="entry name" value="Ig"/>
    <property type="match status" value="1"/>
</dbReference>
<proteinExistence type="inferred from homology"/>